<gene>
    <name evidence="3" type="ORF">L1857_06545</name>
</gene>
<keyword evidence="4" id="KW-1185">Reference proteome</keyword>
<feature type="domain" description="Insertion element IS402-like" evidence="2">
    <location>
        <begin position="3"/>
        <end position="49"/>
    </location>
</feature>
<dbReference type="Pfam" id="PF13340">
    <property type="entry name" value="DUF4096"/>
    <property type="match status" value="1"/>
</dbReference>
<proteinExistence type="predicted"/>
<organism evidence="3 4">
    <name type="scientific">Amycolatopsis thermalba</name>
    <dbReference type="NCBI Taxonomy" id="944492"/>
    <lineage>
        <taxon>Bacteria</taxon>
        <taxon>Bacillati</taxon>
        <taxon>Actinomycetota</taxon>
        <taxon>Actinomycetes</taxon>
        <taxon>Pseudonocardiales</taxon>
        <taxon>Pseudonocardiaceae</taxon>
        <taxon>Amycolatopsis</taxon>
    </lineage>
</organism>
<feature type="region of interest" description="Disordered" evidence="1">
    <location>
        <begin position="52"/>
        <end position="99"/>
    </location>
</feature>
<accession>A0ABY4NQK1</accession>
<evidence type="ECO:0000313" key="4">
    <source>
        <dbReference type="Proteomes" id="UP000830158"/>
    </source>
</evidence>
<dbReference type="EMBL" id="CP091196">
    <property type="protein sequence ID" value="UQS22505.1"/>
    <property type="molecule type" value="Genomic_DNA"/>
</dbReference>
<protein>
    <submittedName>
        <fullName evidence="3">Transposase</fullName>
    </submittedName>
</protein>
<dbReference type="Proteomes" id="UP000830158">
    <property type="component" value="Chromosome"/>
</dbReference>
<evidence type="ECO:0000259" key="2">
    <source>
        <dbReference type="Pfam" id="PF13340"/>
    </source>
</evidence>
<dbReference type="InterPro" id="IPR025161">
    <property type="entry name" value="IS402-like_dom"/>
</dbReference>
<sequence>MSLEPLLPIGSNPGRPPKWTKRQLINGIRWRIRIGAPWQDIPRVYGPCARQRGIRRSNRPAGPTPNLLITGSAAPGLQLPSQPWLPGASWDQGHDPGAG</sequence>
<dbReference type="RefSeq" id="WP_233157108.1">
    <property type="nucleotide sequence ID" value="NZ_CP091196.1"/>
</dbReference>
<evidence type="ECO:0000313" key="3">
    <source>
        <dbReference type="EMBL" id="UQS22505.1"/>
    </source>
</evidence>
<evidence type="ECO:0000256" key="1">
    <source>
        <dbReference type="SAM" id="MobiDB-lite"/>
    </source>
</evidence>
<reference evidence="3" key="1">
    <citation type="submission" date="2022-01" db="EMBL/GenBank/DDBJ databases">
        <title>PSI-footprinting approach for the identification of protein synthesis inhibitor producers.</title>
        <authorList>
            <person name="Handel F."/>
            <person name="Kulik A."/>
            <person name="Wex K.W."/>
            <person name="Berscheid A."/>
            <person name="Saur J.S."/>
            <person name="Winkler A."/>
            <person name="Wibberg D."/>
            <person name="Kalinowski J."/>
            <person name="Broetz-Oesterhelt H."/>
            <person name="Mast Y."/>
        </authorList>
    </citation>
    <scope>NUCLEOTIDE SEQUENCE</scope>
    <source>
        <strain evidence="3">KNN 49.3e</strain>
    </source>
</reference>
<name>A0ABY4NQK1_9PSEU</name>